<keyword evidence="3" id="KW-1185">Reference proteome</keyword>
<reference evidence="2 3" key="1">
    <citation type="journal article" date="2016" name="Environ. Microbiol.">
        <title>New Methyloceanibacter diversity from North Sea sediments includes methanotroph containing solely the soluble methane monooxygenase.</title>
        <authorList>
            <person name="Vekeman B."/>
            <person name="Kerckhof F.M."/>
            <person name="Cremers G."/>
            <person name="de Vos P."/>
            <person name="Vandamme P."/>
            <person name="Boon N."/>
            <person name="Op den Camp H.J."/>
            <person name="Heylen K."/>
        </authorList>
    </citation>
    <scope>NUCLEOTIDE SEQUENCE [LARGE SCALE GENOMIC DNA]</scope>
    <source>
        <strain evidence="2 3">R-67175</strain>
    </source>
</reference>
<dbReference type="Pfam" id="PF01593">
    <property type="entry name" value="Amino_oxidase"/>
    <property type="match status" value="1"/>
</dbReference>
<dbReference type="Gene3D" id="3.50.50.60">
    <property type="entry name" value="FAD/NAD(P)-binding domain"/>
    <property type="match status" value="1"/>
</dbReference>
<accession>A0A1E3W024</accession>
<organism evidence="2 3">
    <name type="scientific">Methyloceanibacter superfactus</name>
    <dbReference type="NCBI Taxonomy" id="1774969"/>
    <lineage>
        <taxon>Bacteria</taxon>
        <taxon>Pseudomonadati</taxon>
        <taxon>Pseudomonadota</taxon>
        <taxon>Alphaproteobacteria</taxon>
        <taxon>Hyphomicrobiales</taxon>
        <taxon>Hyphomicrobiaceae</taxon>
        <taxon>Methyloceanibacter</taxon>
    </lineage>
</organism>
<dbReference type="Gene3D" id="1.10.405.20">
    <property type="match status" value="1"/>
</dbReference>
<dbReference type="OrthoDB" id="20837at2"/>
<dbReference type="InterPro" id="IPR002937">
    <property type="entry name" value="Amino_oxidase"/>
</dbReference>
<feature type="domain" description="Amine oxidase" evidence="1">
    <location>
        <begin position="15"/>
        <end position="415"/>
    </location>
</feature>
<protein>
    <submittedName>
        <fullName evidence="2">NADH-ubiquinone oxidoreductase subunit 6</fullName>
    </submittedName>
</protein>
<dbReference type="PANTHER" id="PTHR42923">
    <property type="entry name" value="PROTOPORPHYRINOGEN OXIDASE"/>
    <property type="match status" value="1"/>
</dbReference>
<gene>
    <name evidence="2" type="ORF">AUC69_09420</name>
</gene>
<dbReference type="SUPFAM" id="SSF51905">
    <property type="entry name" value="FAD/NAD(P)-binding domain"/>
    <property type="match status" value="1"/>
</dbReference>
<evidence type="ECO:0000259" key="1">
    <source>
        <dbReference type="Pfam" id="PF01593"/>
    </source>
</evidence>
<comment type="caution">
    <text evidence="2">The sequence shown here is derived from an EMBL/GenBank/DDBJ whole genome shotgun (WGS) entry which is preliminary data.</text>
</comment>
<name>A0A1E3W024_9HYPH</name>
<dbReference type="EMBL" id="LPWF01000018">
    <property type="protein sequence ID" value="ODR99132.1"/>
    <property type="molecule type" value="Genomic_DNA"/>
</dbReference>
<dbReference type="PANTHER" id="PTHR42923:SF17">
    <property type="entry name" value="AMINE OXIDASE DOMAIN-CONTAINING PROTEIN"/>
    <property type="match status" value="1"/>
</dbReference>
<dbReference type="InterPro" id="IPR050464">
    <property type="entry name" value="Zeta_carotene_desat/Oxidored"/>
</dbReference>
<keyword evidence="2" id="KW-0830">Ubiquinone</keyword>
<evidence type="ECO:0000313" key="3">
    <source>
        <dbReference type="Proteomes" id="UP000094472"/>
    </source>
</evidence>
<sequence>MKMAPLNIAVIGSGISGLSSAWLLSRGHRVTLFEQEGRLGGHTHTIDVQTSDGRVRVDAGFIVYNELNYPNLTALFGHLGIVTQPTRMTFAVSADGGAFEYSGSGLAGLFGQASNILRPRQWRLVADLLRFFRSSRDRLAAYREGISLGDFLAEEHYSAAFIEDHILPMGAAIWSTPMSGMLDFPASTLVNFYDNHGMLHANGRPDWRTVSGGSKSYVDRLIADGNIQVTSGAAVRRVGRTPTCVHIEDQRGVVRLFDHVVIATHADQALHMLGDATQQETELLEKFRYERNRAVLHRDKRFMPRRRRLWESWNYLKQGRGIESALCVTYWMNSLQSLPTSTDLFVTLNPSREIHPKAVDAVIDYDHPVFTAEAIRAQARLWSLQGRQRTWFCGSYFGYGFHEDGLQSGLAVAEQLGGLRRPWSVAGESDRIQVTDVVMDTEHVPLEAAE</sequence>
<dbReference type="GO" id="GO:0016491">
    <property type="term" value="F:oxidoreductase activity"/>
    <property type="evidence" value="ECO:0007669"/>
    <property type="project" value="InterPro"/>
</dbReference>
<proteinExistence type="predicted"/>
<dbReference type="Gene3D" id="3.30.70.1990">
    <property type="match status" value="1"/>
</dbReference>
<dbReference type="AlphaFoldDB" id="A0A1E3W024"/>
<evidence type="ECO:0000313" key="2">
    <source>
        <dbReference type="EMBL" id="ODR99132.1"/>
    </source>
</evidence>
<dbReference type="Proteomes" id="UP000094472">
    <property type="component" value="Unassembled WGS sequence"/>
</dbReference>
<dbReference type="STRING" id="1774969.AUC69_09420"/>
<dbReference type="InterPro" id="IPR036188">
    <property type="entry name" value="FAD/NAD-bd_sf"/>
</dbReference>